<dbReference type="InterPro" id="IPR013785">
    <property type="entry name" value="Aldolase_TIM"/>
</dbReference>
<feature type="domain" description="Glutamate synthase" evidence="2">
    <location>
        <begin position="343"/>
        <end position="523"/>
    </location>
</feature>
<feature type="domain" description="Glutamate synthase" evidence="2">
    <location>
        <begin position="616"/>
        <end position="668"/>
    </location>
</feature>
<comment type="similarity">
    <text evidence="1">Belongs to the glutamate synthase family.</text>
</comment>
<name>A0A7V5PMC3_CALAY</name>
<dbReference type="AlphaFoldDB" id="A0A7V5PMC3"/>
<reference evidence="3" key="1">
    <citation type="journal article" date="2020" name="mSystems">
        <title>Genome- and Community-Level Interaction Insights into Carbon Utilization and Element Cycling Functions of Hydrothermarchaeota in Hydrothermal Sediment.</title>
        <authorList>
            <person name="Zhou Z."/>
            <person name="Liu Y."/>
            <person name="Xu W."/>
            <person name="Pan J."/>
            <person name="Luo Z.H."/>
            <person name="Li M."/>
        </authorList>
    </citation>
    <scope>NUCLEOTIDE SEQUENCE [LARGE SCALE GENOMIC DNA]</scope>
    <source>
        <strain evidence="3">HyVt-527</strain>
    </source>
</reference>
<evidence type="ECO:0000259" key="2">
    <source>
        <dbReference type="Pfam" id="PF01645"/>
    </source>
</evidence>
<dbReference type="PANTHER" id="PTHR43819:SF1">
    <property type="entry name" value="ARCHAEAL-TYPE GLUTAMATE SYNTHASE [NADPH]"/>
    <property type="match status" value="1"/>
</dbReference>
<proteinExistence type="inferred from homology"/>
<feature type="non-terminal residue" evidence="3">
    <location>
        <position position="670"/>
    </location>
</feature>
<dbReference type="InterPro" id="IPR002932">
    <property type="entry name" value="Glu_synthdom"/>
</dbReference>
<organism evidence="3">
    <name type="scientific">Caldithrix abyssi</name>
    <dbReference type="NCBI Taxonomy" id="187145"/>
    <lineage>
        <taxon>Bacteria</taxon>
        <taxon>Pseudomonadati</taxon>
        <taxon>Calditrichota</taxon>
        <taxon>Calditrichia</taxon>
        <taxon>Calditrichales</taxon>
        <taxon>Calditrichaceae</taxon>
        <taxon>Caldithrix</taxon>
    </lineage>
</organism>
<comment type="caution">
    <text evidence="3">The sequence shown here is derived from an EMBL/GenBank/DDBJ whole genome shotgun (WGS) entry which is preliminary data.</text>
</comment>
<dbReference type="Gene3D" id="3.20.20.70">
    <property type="entry name" value="Aldolase class I"/>
    <property type="match status" value="3"/>
</dbReference>
<dbReference type="Pfam" id="PF01645">
    <property type="entry name" value="Glu_synthase"/>
    <property type="match status" value="2"/>
</dbReference>
<protein>
    <recommendedName>
        <fullName evidence="2">Glutamate synthase domain-containing protein</fullName>
    </recommendedName>
</protein>
<feature type="non-terminal residue" evidence="3">
    <location>
        <position position="1"/>
    </location>
</feature>
<accession>A0A7V5PMC3</accession>
<dbReference type="PANTHER" id="PTHR43819">
    <property type="entry name" value="ARCHAEAL-TYPE GLUTAMATE SYNTHASE [NADPH]"/>
    <property type="match status" value="1"/>
</dbReference>
<evidence type="ECO:0000256" key="1">
    <source>
        <dbReference type="ARBA" id="ARBA00009716"/>
    </source>
</evidence>
<gene>
    <name evidence="3" type="ORF">ENJ89_00910</name>
</gene>
<sequence>MPVFEVEYRPQIERTLNYIYESAAAAREQRPLISGYLEISEYDLIGSLTPTSEIKEKVTHLLNQGIDILHIHGLRNKDEYFVTSNAVRALHHYLMRIGRRHEVSIIASGGIRLASDSQKTIQRGAEGTMIDFAALLALDPSAYRAIVEEKATTEKLLSLDVDWAVERLNNQAESRKVQILEVLGASGFKDIKKTVGEEGRLIDFHQIEDRIQNDIFNRGDLIRTYEKLNEELIQQDPIPTESVRPYSYLKKKIIPDGKPHNFYRLGDTNQLLYKRDFVWPGNLIETMGRMAAGDEEMLDLNKVKATGLLGDGFDVMKILYNKDPMDIREADLDGVKTALPLDKGLILEAPWMFGGKSVGSIGLDTWKAHVTAARELGIQYDTGEGGYPTSFFLNSKGEPIFFTENEIQLLKPLFRNGRDYTIGQMRSILTQNGITPESHPEIFAKIKHYPSLKPFHFLVVVDEQDEPYVSTEMKTGLFGVTKQTIRKARRVVIAYSQGAKMGIGGHILAQKVNKLVSYLRGIEGLEKLDQERLDDLYALLKKLAAKDGHPLKDVAEQSLPVLDNAHDLQEVTEKLKELLLRIQEEVYTLHDQGKVDDITFHRVVRYSESIIQHSYTSIISPFPFHNSYSIEDVKSFIDIVHMINPRATIAIKVSPSIDIEFIAAGLARIS</sequence>
<dbReference type="GO" id="GO:0006537">
    <property type="term" value="P:glutamate biosynthetic process"/>
    <property type="evidence" value="ECO:0007669"/>
    <property type="project" value="InterPro"/>
</dbReference>
<dbReference type="GO" id="GO:0015930">
    <property type="term" value="F:glutamate synthase activity"/>
    <property type="evidence" value="ECO:0007669"/>
    <property type="project" value="InterPro"/>
</dbReference>
<dbReference type="SUPFAM" id="SSF51395">
    <property type="entry name" value="FMN-linked oxidoreductases"/>
    <property type="match status" value="2"/>
</dbReference>
<evidence type="ECO:0000313" key="3">
    <source>
        <dbReference type="EMBL" id="HHJ51727.1"/>
    </source>
</evidence>
<dbReference type="Proteomes" id="UP000886124">
    <property type="component" value="Unassembled WGS sequence"/>
</dbReference>
<dbReference type="EMBL" id="DROD01000064">
    <property type="protein sequence ID" value="HHJ51727.1"/>
    <property type="molecule type" value="Genomic_DNA"/>
</dbReference>